<keyword evidence="8" id="KW-0130">Cell adhesion</keyword>
<evidence type="ECO:0000313" key="16">
    <source>
        <dbReference type="Proteomes" id="UP000274131"/>
    </source>
</evidence>
<keyword evidence="7 13" id="KW-0862">Zinc</keyword>
<dbReference type="GO" id="GO:0001725">
    <property type="term" value="C:stress fiber"/>
    <property type="evidence" value="ECO:0007669"/>
    <property type="project" value="TreeGrafter"/>
</dbReference>
<accession>A0A158QA37</accession>
<evidence type="ECO:0000256" key="5">
    <source>
        <dbReference type="ARBA" id="ARBA00022723"/>
    </source>
</evidence>
<feature type="domain" description="LIM zinc-binding" evidence="14">
    <location>
        <begin position="122"/>
        <end position="191"/>
    </location>
</feature>
<protein>
    <recommendedName>
        <fullName evidence="12">Zyxin</fullName>
    </recommendedName>
</protein>
<evidence type="ECO:0000256" key="7">
    <source>
        <dbReference type="ARBA" id="ARBA00022833"/>
    </source>
</evidence>
<evidence type="ECO:0000256" key="11">
    <source>
        <dbReference type="ARBA" id="ARBA00023212"/>
    </source>
</evidence>
<evidence type="ECO:0000256" key="3">
    <source>
        <dbReference type="ARBA" id="ARBA00009611"/>
    </source>
</evidence>
<evidence type="ECO:0000256" key="13">
    <source>
        <dbReference type="PROSITE-ProRule" id="PRU00125"/>
    </source>
</evidence>
<dbReference type="Proteomes" id="UP000274131">
    <property type="component" value="Unassembled WGS sequence"/>
</dbReference>
<dbReference type="PANTHER" id="PTHR24207">
    <property type="entry name" value="ZYX102 PROTEIN"/>
    <property type="match status" value="1"/>
</dbReference>
<dbReference type="SMART" id="SM00132">
    <property type="entry name" value="LIM"/>
    <property type="match status" value="3"/>
</dbReference>
<reference evidence="17" key="1">
    <citation type="submission" date="2016-04" db="UniProtKB">
        <authorList>
            <consortium name="WormBaseParasite"/>
        </authorList>
    </citation>
    <scope>IDENTIFICATION</scope>
</reference>
<dbReference type="EMBL" id="UXUI01007666">
    <property type="protein sequence ID" value="VDD88577.1"/>
    <property type="molecule type" value="Genomic_DNA"/>
</dbReference>
<dbReference type="InterPro" id="IPR001781">
    <property type="entry name" value="Znf_LIM"/>
</dbReference>
<feature type="domain" description="LIM zinc-binding" evidence="14">
    <location>
        <begin position="61"/>
        <end position="121"/>
    </location>
</feature>
<feature type="domain" description="LIM zinc-binding" evidence="14">
    <location>
        <begin position="1"/>
        <end position="60"/>
    </location>
</feature>
<evidence type="ECO:0000256" key="6">
    <source>
        <dbReference type="ARBA" id="ARBA00022737"/>
    </source>
</evidence>
<reference evidence="15 16" key="2">
    <citation type="submission" date="2018-10" db="EMBL/GenBank/DDBJ databases">
        <authorList>
            <consortium name="Pathogen Informatics"/>
        </authorList>
    </citation>
    <scope>NUCLEOTIDE SEQUENCE [LARGE SCALE GENOMIC DNA]</scope>
</reference>
<proteinExistence type="inferred from homology"/>
<dbReference type="SUPFAM" id="SSF57716">
    <property type="entry name" value="Glucocorticoid receptor-like (DNA-binding domain)"/>
    <property type="match status" value="2"/>
</dbReference>
<dbReference type="FunFam" id="2.10.110.10:FF:000027">
    <property type="entry name" value="lipoma-preferred partner isoform X1"/>
    <property type="match status" value="1"/>
</dbReference>
<keyword evidence="16" id="KW-1185">Reference proteome</keyword>
<dbReference type="PROSITE" id="PS50023">
    <property type="entry name" value="LIM_DOMAIN_2"/>
    <property type="match status" value="3"/>
</dbReference>
<dbReference type="FunFam" id="2.10.110.10:FF:000057">
    <property type="entry name" value="Zyxin"/>
    <property type="match status" value="1"/>
</dbReference>
<dbReference type="GO" id="GO:0005925">
    <property type="term" value="C:focal adhesion"/>
    <property type="evidence" value="ECO:0007669"/>
    <property type="project" value="UniProtKB-SubCell"/>
</dbReference>
<evidence type="ECO:0000256" key="2">
    <source>
        <dbReference type="ARBA" id="ARBA00004246"/>
    </source>
</evidence>
<evidence type="ECO:0000256" key="12">
    <source>
        <dbReference type="ARBA" id="ARBA00039396"/>
    </source>
</evidence>
<dbReference type="STRING" id="51028.A0A158QA37"/>
<dbReference type="Pfam" id="PF00412">
    <property type="entry name" value="LIM"/>
    <property type="match status" value="3"/>
</dbReference>
<evidence type="ECO:0000256" key="9">
    <source>
        <dbReference type="ARBA" id="ARBA00022949"/>
    </source>
</evidence>
<keyword evidence="11" id="KW-0206">Cytoskeleton</keyword>
<name>A0A158QA37_ENTVE</name>
<evidence type="ECO:0000256" key="4">
    <source>
        <dbReference type="ARBA" id="ARBA00022490"/>
    </source>
</evidence>
<keyword evidence="5 13" id="KW-0479">Metal-binding</keyword>
<dbReference type="GO" id="GO:0046872">
    <property type="term" value="F:metal ion binding"/>
    <property type="evidence" value="ECO:0007669"/>
    <property type="project" value="UniProtKB-KW"/>
</dbReference>
<organism evidence="17">
    <name type="scientific">Enterobius vermicularis</name>
    <name type="common">Human pinworm</name>
    <dbReference type="NCBI Taxonomy" id="51028"/>
    <lineage>
        <taxon>Eukaryota</taxon>
        <taxon>Metazoa</taxon>
        <taxon>Ecdysozoa</taxon>
        <taxon>Nematoda</taxon>
        <taxon>Chromadorea</taxon>
        <taxon>Rhabditida</taxon>
        <taxon>Spirurina</taxon>
        <taxon>Oxyuridomorpha</taxon>
        <taxon>Oxyuroidea</taxon>
        <taxon>Oxyuridae</taxon>
        <taxon>Enterobius</taxon>
    </lineage>
</organism>
<keyword evidence="4" id="KW-0963">Cytoplasm</keyword>
<dbReference type="PANTHER" id="PTHR24207:SF2">
    <property type="entry name" value="ZYX102 PROTEIN"/>
    <property type="match status" value="1"/>
</dbReference>
<evidence type="ECO:0000256" key="1">
    <source>
        <dbReference type="ARBA" id="ARBA00004245"/>
    </source>
</evidence>
<evidence type="ECO:0000313" key="15">
    <source>
        <dbReference type="EMBL" id="VDD88577.1"/>
    </source>
</evidence>
<comment type="subcellular location">
    <subcellularLocation>
        <location evidence="2">Cell junction</location>
        <location evidence="2">Focal adhesion</location>
    </subcellularLocation>
    <subcellularLocation>
        <location evidence="1">Cytoplasm</location>
        <location evidence="1">Cytoskeleton</location>
    </subcellularLocation>
</comment>
<sequence>DKCFICGEPIIEGNPGCKALDHTYHIACFKCDKCSKRLAGSSFYNVNGKPLCESDYKDTLEKCAKCGEPITERLLRASGQAYHPHCFICVVCKKSLDNVPYTVDSSNEIHCIPCFHDRFAPRCAVCSKPIIPKEGETESVRIVAMDKSFHIECYRCEDCNVQLSSKLEGEGCYPIDQHLYCKNCSGKRLIALSKAA</sequence>
<dbReference type="PROSITE" id="PS00478">
    <property type="entry name" value="LIM_DOMAIN_1"/>
    <property type="match status" value="2"/>
</dbReference>
<dbReference type="GO" id="GO:0098609">
    <property type="term" value="P:cell-cell adhesion"/>
    <property type="evidence" value="ECO:0007669"/>
    <property type="project" value="TreeGrafter"/>
</dbReference>
<evidence type="ECO:0000259" key="14">
    <source>
        <dbReference type="PROSITE" id="PS50023"/>
    </source>
</evidence>
<keyword evidence="10 13" id="KW-0440">LIM domain</keyword>
<keyword evidence="9" id="KW-0965">Cell junction</keyword>
<dbReference type="Gene3D" id="2.10.110.10">
    <property type="entry name" value="Cysteine Rich Protein"/>
    <property type="match status" value="3"/>
</dbReference>
<evidence type="ECO:0000313" key="17">
    <source>
        <dbReference type="WBParaSite" id="EVEC_0000401201-mRNA-1"/>
    </source>
</evidence>
<dbReference type="OrthoDB" id="25414at2759"/>
<keyword evidence="6" id="KW-0677">Repeat</keyword>
<comment type="similarity">
    <text evidence="3">Belongs to the zyxin/ajuba family.</text>
</comment>
<evidence type="ECO:0000256" key="8">
    <source>
        <dbReference type="ARBA" id="ARBA00022889"/>
    </source>
</evidence>
<gene>
    <name evidence="15" type="ORF">EVEC_LOCUS3720</name>
</gene>
<evidence type="ECO:0000256" key="10">
    <source>
        <dbReference type="ARBA" id="ARBA00023038"/>
    </source>
</evidence>
<dbReference type="AlphaFoldDB" id="A0A158QA37"/>
<dbReference type="WBParaSite" id="EVEC_0000401201-mRNA-1">
    <property type="protein sequence ID" value="EVEC_0000401201-mRNA-1"/>
    <property type="gene ID" value="EVEC_0000401201"/>
</dbReference>